<evidence type="ECO:0000313" key="2">
    <source>
        <dbReference type="EMBL" id="PSH60565.1"/>
    </source>
</evidence>
<evidence type="ECO:0000259" key="1">
    <source>
        <dbReference type="PROSITE" id="PS51819"/>
    </source>
</evidence>
<protein>
    <submittedName>
        <fullName evidence="2">Glyoxalase</fullName>
    </submittedName>
</protein>
<gene>
    <name evidence="2" type="ORF">CU100_07830</name>
</gene>
<name>A0A2P7B263_9HYPH</name>
<dbReference type="Gene3D" id="3.10.180.10">
    <property type="entry name" value="2,3-Dihydroxybiphenyl 1,2-Dioxygenase, domain 1"/>
    <property type="match status" value="2"/>
</dbReference>
<evidence type="ECO:0000313" key="3">
    <source>
        <dbReference type="Proteomes" id="UP000241158"/>
    </source>
</evidence>
<accession>A0A2P7B263</accession>
<dbReference type="InterPro" id="IPR004360">
    <property type="entry name" value="Glyas_Fos-R_dOase_dom"/>
</dbReference>
<reference evidence="3" key="1">
    <citation type="submission" date="2017-11" db="EMBL/GenBank/DDBJ databases">
        <authorList>
            <person name="Kuznetsova I."/>
            <person name="Sazanova A."/>
            <person name="Chirak E."/>
            <person name="Safronova V."/>
            <person name="Willems A."/>
        </authorList>
    </citation>
    <scope>NUCLEOTIDE SEQUENCE [LARGE SCALE GENOMIC DNA]</scope>
    <source>
        <strain evidence="3">PEPV15</strain>
    </source>
</reference>
<dbReference type="PANTHER" id="PTHR33993">
    <property type="entry name" value="GLYOXALASE-RELATED"/>
    <property type="match status" value="1"/>
</dbReference>
<sequence>MSYSGTFIWYELLTADPQAAEDFYKHVVGWGAKDSGNPSVKYTLLTIDGTHVAGLMATNDACVTGVDAMWSGHILVDDVDAMVARIKAAGGKVHVEPTDIPHTGRFAIVADPQGASFQLFKPLMDDRPNVPTPPTPGTVGWHELNTNDWESAFEFYSALFGWTKGEAMDMGAMGTYQLVERDGQMFGAMMNNPEPSSRPAWCYYICVDDIAAAESRINDKGGKVVFGPVQVPGDQWVLQAVDPQGVSFALLGPRA</sequence>
<dbReference type="RefSeq" id="WP_106715883.1">
    <property type="nucleotide sequence ID" value="NZ_JACHXT010000004.1"/>
</dbReference>
<dbReference type="PROSITE" id="PS51819">
    <property type="entry name" value="VOC"/>
    <property type="match status" value="2"/>
</dbReference>
<feature type="domain" description="VOC" evidence="1">
    <location>
        <begin position="138"/>
        <end position="253"/>
    </location>
</feature>
<dbReference type="SUPFAM" id="SSF54593">
    <property type="entry name" value="Glyoxalase/Bleomycin resistance protein/Dihydroxybiphenyl dioxygenase"/>
    <property type="match status" value="1"/>
</dbReference>
<dbReference type="InterPro" id="IPR037523">
    <property type="entry name" value="VOC_core"/>
</dbReference>
<dbReference type="EMBL" id="PGGN01000001">
    <property type="protein sequence ID" value="PSH60565.1"/>
    <property type="molecule type" value="Genomic_DNA"/>
</dbReference>
<proteinExistence type="predicted"/>
<dbReference type="InterPro" id="IPR029068">
    <property type="entry name" value="Glyas_Bleomycin-R_OHBP_Dase"/>
</dbReference>
<dbReference type="AlphaFoldDB" id="A0A2P7B263"/>
<dbReference type="Pfam" id="PF00903">
    <property type="entry name" value="Glyoxalase"/>
    <property type="match status" value="2"/>
</dbReference>
<comment type="caution">
    <text evidence="2">The sequence shown here is derived from an EMBL/GenBank/DDBJ whole genome shotgun (WGS) entry which is preliminary data.</text>
</comment>
<dbReference type="OrthoDB" id="9793039at2"/>
<dbReference type="Proteomes" id="UP000241158">
    <property type="component" value="Unassembled WGS sequence"/>
</dbReference>
<dbReference type="CDD" id="cd07247">
    <property type="entry name" value="SgaA_N_like"/>
    <property type="match status" value="2"/>
</dbReference>
<organism evidence="2 3">
    <name type="scientific">Phyllobacterium endophyticum</name>
    <dbReference type="NCBI Taxonomy" id="1149773"/>
    <lineage>
        <taxon>Bacteria</taxon>
        <taxon>Pseudomonadati</taxon>
        <taxon>Pseudomonadota</taxon>
        <taxon>Alphaproteobacteria</taxon>
        <taxon>Hyphomicrobiales</taxon>
        <taxon>Phyllobacteriaceae</taxon>
        <taxon>Phyllobacterium</taxon>
    </lineage>
</organism>
<dbReference type="InterPro" id="IPR052164">
    <property type="entry name" value="Anthracycline_SecMetBiosynth"/>
</dbReference>
<dbReference type="PANTHER" id="PTHR33993:SF14">
    <property type="entry name" value="GB|AAF24581.1"/>
    <property type="match status" value="1"/>
</dbReference>
<feature type="domain" description="VOC" evidence="1">
    <location>
        <begin position="6"/>
        <end position="122"/>
    </location>
</feature>
<keyword evidence="3" id="KW-1185">Reference proteome</keyword>